<gene>
    <name evidence="1" type="ORF">ENI35_04495</name>
</gene>
<protein>
    <submittedName>
        <fullName evidence="1">Uncharacterized protein</fullName>
    </submittedName>
</protein>
<comment type="caution">
    <text evidence="1">The sequence shown here is derived from an EMBL/GenBank/DDBJ whole genome shotgun (WGS) entry which is preliminary data.</text>
</comment>
<proteinExistence type="predicted"/>
<name>A0A7C2ALH5_DESA2</name>
<dbReference type="EMBL" id="DRIH01000155">
    <property type="protein sequence ID" value="HEC68056.1"/>
    <property type="molecule type" value="Genomic_DNA"/>
</dbReference>
<accession>A0A7C2ALH5</accession>
<dbReference type="Proteomes" id="UP000885738">
    <property type="component" value="Unassembled WGS sequence"/>
</dbReference>
<dbReference type="AlphaFoldDB" id="A0A7C2ALH5"/>
<organism evidence="1">
    <name type="scientific">Desulfofervidus auxilii</name>
    <dbReference type="NCBI Taxonomy" id="1621989"/>
    <lineage>
        <taxon>Bacteria</taxon>
        <taxon>Pseudomonadati</taxon>
        <taxon>Thermodesulfobacteriota</taxon>
        <taxon>Candidatus Desulfofervidia</taxon>
        <taxon>Candidatus Desulfofervidales</taxon>
        <taxon>Candidatus Desulfofervidaceae</taxon>
        <taxon>Candidatus Desulfofervidus</taxon>
    </lineage>
</organism>
<reference evidence="1" key="1">
    <citation type="journal article" date="2020" name="mSystems">
        <title>Genome- and Community-Level Interaction Insights into Carbon Utilization and Element Cycling Functions of Hydrothermarchaeota in Hydrothermal Sediment.</title>
        <authorList>
            <person name="Zhou Z."/>
            <person name="Liu Y."/>
            <person name="Xu W."/>
            <person name="Pan J."/>
            <person name="Luo Z.H."/>
            <person name="Li M."/>
        </authorList>
    </citation>
    <scope>NUCLEOTIDE SEQUENCE [LARGE SCALE GENOMIC DNA]</scope>
    <source>
        <strain evidence="1">HyVt-389</strain>
    </source>
</reference>
<evidence type="ECO:0000313" key="1">
    <source>
        <dbReference type="EMBL" id="HEC68056.1"/>
    </source>
</evidence>
<sequence length="436" mass="50992">MLEHSILNLFENCVDARKHALLLSKAYFDIHQRERLVSFLKTHSHFRIELEKNGNYLVAWLGSDKKEIFGLVKIYKKRCVLECLTKERVEEGKKILEDDLKEAIRFRAYSYQNINLASKDDKISDDWLSLWGLDRTCLGCQFQDYKLKLEQEILTILDTGFRLLRAVEKTETINPFMTKTLSHLTQLIDKLSNFLIFLETTCSFTTLKKIKKQLYLLFDQTEAKLLELLEGLGNKEEVIRLYLNKNWNHFDDIDEDQAINPLPSNLSEALMAGWRKETERMILSPDMDLVTVLEKQPIEWLEAIYTFSGLTDDCRNKTQYVQAISNFLKKESNLKQIVQELHFSAQRALSFILEANGICPYEYLINIFGNDNQDGFYWRERPPKSVIGISRARGLLFVGHIKKLNNIQKIAFIPSDLRHPLQRIMSIPDNNHHLLE</sequence>